<dbReference type="InterPro" id="IPR004827">
    <property type="entry name" value="bZIP"/>
</dbReference>
<dbReference type="GO" id="GO:0003677">
    <property type="term" value="F:DNA binding"/>
    <property type="evidence" value="ECO:0007669"/>
    <property type="project" value="UniProtKB-KW"/>
</dbReference>
<feature type="compositionally biased region" description="Low complexity" evidence="5">
    <location>
        <begin position="282"/>
        <end position="299"/>
    </location>
</feature>
<dbReference type="Gene3D" id="1.20.5.170">
    <property type="match status" value="1"/>
</dbReference>
<dbReference type="InterPro" id="IPR046347">
    <property type="entry name" value="bZIP_sf"/>
</dbReference>
<evidence type="ECO:0000256" key="4">
    <source>
        <dbReference type="SAM" id="Coils"/>
    </source>
</evidence>
<feature type="region of interest" description="Disordered" evidence="5">
    <location>
        <begin position="278"/>
        <end position="299"/>
    </location>
</feature>
<evidence type="ECO:0000313" key="8">
    <source>
        <dbReference type="Proteomes" id="UP000054937"/>
    </source>
</evidence>
<organism evidence="7 8">
    <name type="scientific">Pseudocohnilembus persalinus</name>
    <name type="common">Ciliate</name>
    <dbReference type="NCBI Taxonomy" id="266149"/>
    <lineage>
        <taxon>Eukaryota</taxon>
        <taxon>Sar</taxon>
        <taxon>Alveolata</taxon>
        <taxon>Ciliophora</taxon>
        <taxon>Intramacronucleata</taxon>
        <taxon>Oligohymenophorea</taxon>
        <taxon>Scuticociliatia</taxon>
        <taxon>Philasterida</taxon>
        <taxon>Pseudocohnilembidae</taxon>
        <taxon>Pseudocohnilembus</taxon>
    </lineage>
</organism>
<keyword evidence="1" id="KW-0805">Transcription regulation</keyword>
<evidence type="ECO:0000259" key="6">
    <source>
        <dbReference type="PROSITE" id="PS50217"/>
    </source>
</evidence>
<keyword evidence="8" id="KW-1185">Reference proteome</keyword>
<name>A0A0V0R1L5_PSEPJ</name>
<feature type="region of interest" description="Disordered" evidence="5">
    <location>
        <begin position="594"/>
        <end position="651"/>
    </location>
</feature>
<evidence type="ECO:0000256" key="3">
    <source>
        <dbReference type="ARBA" id="ARBA00023163"/>
    </source>
</evidence>
<dbReference type="Proteomes" id="UP000054937">
    <property type="component" value="Unassembled WGS sequence"/>
</dbReference>
<feature type="domain" description="BZIP" evidence="6">
    <location>
        <begin position="114"/>
        <end position="167"/>
    </location>
</feature>
<feature type="region of interest" description="Disordered" evidence="5">
    <location>
        <begin position="762"/>
        <end position="796"/>
    </location>
</feature>
<feature type="compositionally biased region" description="Basic and acidic residues" evidence="5">
    <location>
        <begin position="784"/>
        <end position="793"/>
    </location>
</feature>
<sequence length="953" mass="112344">MKNYIVEGIFISDESNINTSSSPLNDQSTESEKIESISKKIRQTNGKCYIKEQMQQKREIRKRKLAEKSLLKQEPQLSPQEMQTKLQELCEEQNKLPKLDPKQLKNLPPEERKKLKKQEQMMKNRISAQISRDKKKAEREQMEKTIYELNNLVQKLQQEKDNLKNQVLNQKNGLCKNCGKFLDNKIGNSQNIQNQTSQQQQLQNTTIDAQNKFHFQQGNQTSFNQNNERNESLNIQNEYKILNNQNNNNKEIKPLLFSEQCFATFEENLKLNSEISSSYNSTTNETQNKQKQQQEQTTNDFDLFDIIESENSGKNDKNKINNQPNQPDFLGIDKLKQQYQTSNNNQLNSNIQFSSSVNNNNNLKDSTHFLSNNYKNEINSAQNNDLFPTYGREPNEINFLVSEQKWESNEFQDVIDELDSQNNKNSSTQQSDLNSSLFFQDEQEVKGQKLDFDQNQNEDNQNEEYLIRSPNNTFSFPQKMFSFTLLCVCLLFVFTGNFGTNNLQGSNSNWGDSTQLFQNYIETAINQLYSNENEFQDEAIQYISQLDNTHQLNDPLKEYQEINKQINQEVDEEVLNYLKESNIFQEEIQLEENKNIEKNKDSQSQNKRDKNQIKRKQFEQSLKENTYKTENQENCPNEDQLKTKNQGNQMAPNSKFLQKQSKNQNNLPQLDYMQNPVDIIQTLQKNGDIQKIQNYIEQKYKINKNNKNTPANLLSQQQEDLKVVKMTINGKQLIRDNLLSQNQLTQLLERIKQDRVLQEYQKQKSQISPKNEDDNSNKNQIVIDKQKLNEKEVNTQNTHYEFENEFIELEMNSESDEICQNQYNSYSNYEDEDQENLEESKSNDISQQFDKKNQQQQNLLNKEQIKNKTIENLQVNDEHINLIQQDRKQQQEKKYKSDKNKQIQELNTNEEDKICQDDSILNEFENSYYQISCLITGIQKLSFEQLSFMGKYN</sequence>
<dbReference type="SMART" id="SM00338">
    <property type="entry name" value="BRLZ"/>
    <property type="match status" value="1"/>
</dbReference>
<protein>
    <recommendedName>
        <fullName evidence="6">BZIP domain-containing protein</fullName>
    </recommendedName>
</protein>
<gene>
    <name evidence="7" type="ORF">PPERSA_03373</name>
</gene>
<dbReference type="SUPFAM" id="SSF57959">
    <property type="entry name" value="Leucine zipper domain"/>
    <property type="match status" value="1"/>
</dbReference>
<dbReference type="PROSITE" id="PS50217">
    <property type="entry name" value="BZIP"/>
    <property type="match status" value="1"/>
</dbReference>
<evidence type="ECO:0000256" key="5">
    <source>
        <dbReference type="SAM" id="MobiDB-lite"/>
    </source>
</evidence>
<keyword evidence="2" id="KW-0238">DNA-binding</keyword>
<keyword evidence="4" id="KW-0175">Coiled coil</keyword>
<evidence type="ECO:0000256" key="2">
    <source>
        <dbReference type="ARBA" id="ARBA00023125"/>
    </source>
</evidence>
<evidence type="ECO:0000313" key="7">
    <source>
        <dbReference type="EMBL" id="KRX08379.1"/>
    </source>
</evidence>
<feature type="region of interest" description="Disordered" evidence="5">
    <location>
        <begin position="829"/>
        <end position="854"/>
    </location>
</feature>
<evidence type="ECO:0000256" key="1">
    <source>
        <dbReference type="ARBA" id="ARBA00023015"/>
    </source>
</evidence>
<dbReference type="InterPro" id="IPR004826">
    <property type="entry name" value="bZIP_Maf"/>
</dbReference>
<reference evidence="7 8" key="1">
    <citation type="journal article" date="2015" name="Sci. Rep.">
        <title>Genome of the facultative scuticociliatosis pathogen Pseudocohnilembus persalinus provides insight into its virulence through horizontal gene transfer.</title>
        <authorList>
            <person name="Xiong J."/>
            <person name="Wang G."/>
            <person name="Cheng J."/>
            <person name="Tian M."/>
            <person name="Pan X."/>
            <person name="Warren A."/>
            <person name="Jiang C."/>
            <person name="Yuan D."/>
            <person name="Miao W."/>
        </authorList>
    </citation>
    <scope>NUCLEOTIDE SEQUENCE [LARGE SCALE GENOMIC DNA]</scope>
    <source>
        <strain evidence="7">36N120E</strain>
    </source>
</reference>
<dbReference type="AlphaFoldDB" id="A0A0V0R1L5"/>
<dbReference type="Pfam" id="PF03131">
    <property type="entry name" value="bZIP_Maf"/>
    <property type="match status" value="1"/>
</dbReference>
<dbReference type="OrthoDB" id="20960at2759"/>
<feature type="region of interest" description="Disordered" evidence="5">
    <location>
        <begin position="15"/>
        <end position="36"/>
    </location>
</feature>
<comment type="caution">
    <text evidence="7">The sequence shown here is derived from an EMBL/GenBank/DDBJ whole genome shotgun (WGS) entry which is preliminary data.</text>
</comment>
<keyword evidence="3" id="KW-0804">Transcription</keyword>
<proteinExistence type="predicted"/>
<dbReference type="InParanoid" id="A0A0V0R1L5"/>
<dbReference type="EMBL" id="LDAU01000065">
    <property type="protein sequence ID" value="KRX08379.1"/>
    <property type="molecule type" value="Genomic_DNA"/>
</dbReference>
<feature type="compositionally biased region" description="Basic and acidic residues" evidence="5">
    <location>
        <begin position="594"/>
        <end position="631"/>
    </location>
</feature>
<dbReference type="GO" id="GO:0003700">
    <property type="term" value="F:DNA-binding transcription factor activity"/>
    <property type="evidence" value="ECO:0007669"/>
    <property type="project" value="InterPro"/>
</dbReference>
<accession>A0A0V0R1L5</accession>
<feature type="compositionally biased region" description="Polar residues" evidence="5">
    <location>
        <begin position="632"/>
        <end position="651"/>
    </location>
</feature>
<feature type="coiled-coil region" evidence="4">
    <location>
        <begin position="132"/>
        <end position="173"/>
    </location>
</feature>
<feature type="compositionally biased region" description="Polar residues" evidence="5">
    <location>
        <begin position="15"/>
        <end position="28"/>
    </location>
</feature>